<protein>
    <recommendedName>
        <fullName evidence="11">HTH-type transcriptional regulatory protein TyrR</fullName>
    </recommendedName>
</protein>
<evidence type="ECO:0000259" key="14">
    <source>
        <dbReference type="PROSITE" id="PS50112"/>
    </source>
</evidence>
<feature type="domain" description="ACT" evidence="15">
    <location>
        <begin position="2"/>
        <end position="72"/>
    </location>
</feature>
<evidence type="ECO:0000256" key="3">
    <source>
        <dbReference type="ARBA" id="ARBA00022491"/>
    </source>
</evidence>
<dbReference type="NCBIfam" id="NF008085">
    <property type="entry name" value="PRK10820.1"/>
    <property type="match status" value="1"/>
</dbReference>
<dbReference type="PANTHER" id="PTHR32071:SF3">
    <property type="entry name" value="HTH-TYPE TRANSCRIPTIONAL REGULATORY PROTEIN TYRR"/>
    <property type="match status" value="1"/>
</dbReference>
<dbReference type="InterPro" id="IPR002078">
    <property type="entry name" value="Sigma_54_int"/>
</dbReference>
<evidence type="ECO:0000256" key="5">
    <source>
        <dbReference type="ARBA" id="ARBA00022797"/>
    </source>
</evidence>
<dbReference type="Gene3D" id="1.10.10.60">
    <property type="entry name" value="Homeodomain-like"/>
    <property type="match status" value="1"/>
</dbReference>
<organism evidence="16 17">
    <name type="scientific">Aliidiomarina taiwanensis</name>
    <dbReference type="NCBI Taxonomy" id="946228"/>
    <lineage>
        <taxon>Bacteria</taxon>
        <taxon>Pseudomonadati</taxon>
        <taxon>Pseudomonadota</taxon>
        <taxon>Gammaproteobacteria</taxon>
        <taxon>Alteromonadales</taxon>
        <taxon>Idiomarinaceae</taxon>
        <taxon>Aliidiomarina</taxon>
    </lineage>
</organism>
<dbReference type="EMBL" id="PIPQ01000001">
    <property type="protein sequence ID" value="RUO44199.1"/>
    <property type="molecule type" value="Genomic_DNA"/>
</dbReference>
<dbReference type="FunFam" id="3.40.50.300:FF:000006">
    <property type="entry name" value="DNA-binding transcriptional regulator NtrC"/>
    <property type="match status" value="1"/>
</dbReference>
<evidence type="ECO:0000259" key="13">
    <source>
        <dbReference type="PROSITE" id="PS50045"/>
    </source>
</evidence>
<gene>
    <name evidence="16" type="ORF">CWE15_03255</name>
</gene>
<dbReference type="PROSITE" id="PS51671">
    <property type="entry name" value="ACT"/>
    <property type="match status" value="1"/>
</dbReference>
<keyword evidence="6" id="KW-0067">ATP-binding</keyword>
<keyword evidence="8" id="KW-0238">DNA-binding</keyword>
<keyword evidence="3" id="KW-0678">Repressor</keyword>
<evidence type="ECO:0000256" key="7">
    <source>
        <dbReference type="ARBA" id="ARBA00023015"/>
    </source>
</evidence>
<dbReference type="PROSITE" id="PS50112">
    <property type="entry name" value="PAS"/>
    <property type="match status" value="1"/>
</dbReference>
<keyword evidence="17" id="KW-1185">Reference proteome</keyword>
<evidence type="ECO:0000256" key="11">
    <source>
        <dbReference type="ARBA" id="ARBA00029500"/>
    </source>
</evidence>
<dbReference type="InterPro" id="IPR027417">
    <property type="entry name" value="P-loop_NTPase"/>
</dbReference>
<evidence type="ECO:0000256" key="4">
    <source>
        <dbReference type="ARBA" id="ARBA00022741"/>
    </source>
</evidence>
<keyword evidence="10" id="KW-0804">Transcription</keyword>
<dbReference type="SUPFAM" id="SSF55785">
    <property type="entry name" value="PYP-like sensor domain (PAS domain)"/>
    <property type="match status" value="1"/>
</dbReference>
<dbReference type="Gene3D" id="3.30.450.20">
    <property type="entry name" value="PAS domain"/>
    <property type="match status" value="1"/>
</dbReference>
<evidence type="ECO:0000256" key="1">
    <source>
        <dbReference type="ARBA" id="ARBA00004496"/>
    </source>
</evidence>
<dbReference type="Gene3D" id="3.40.50.300">
    <property type="entry name" value="P-loop containing nucleotide triphosphate hydrolases"/>
    <property type="match status" value="1"/>
</dbReference>
<dbReference type="PROSITE" id="PS50045">
    <property type="entry name" value="SIGMA54_INTERACT_4"/>
    <property type="match status" value="1"/>
</dbReference>
<dbReference type="InterPro" id="IPR002912">
    <property type="entry name" value="ACT_dom"/>
</dbReference>
<dbReference type="InterPro" id="IPR025944">
    <property type="entry name" value="Sigma_54_int_dom_CS"/>
</dbReference>
<reference evidence="16 17" key="1">
    <citation type="journal article" date="2011" name="Front. Microbiol.">
        <title>Genomic signatures of strain selection and enhancement in Bacillus atrophaeus var. globigii, a historical biowarfare simulant.</title>
        <authorList>
            <person name="Gibbons H.S."/>
            <person name="Broomall S.M."/>
            <person name="McNew L.A."/>
            <person name="Daligault H."/>
            <person name="Chapman C."/>
            <person name="Bruce D."/>
            <person name="Karavis M."/>
            <person name="Krepps M."/>
            <person name="McGregor P.A."/>
            <person name="Hong C."/>
            <person name="Park K.H."/>
            <person name="Akmal A."/>
            <person name="Feldman A."/>
            <person name="Lin J.S."/>
            <person name="Chang W.E."/>
            <person name="Higgs B.W."/>
            <person name="Demirev P."/>
            <person name="Lindquist J."/>
            <person name="Liem A."/>
            <person name="Fochler E."/>
            <person name="Read T.D."/>
            <person name="Tapia R."/>
            <person name="Johnson S."/>
            <person name="Bishop-Lilly K.A."/>
            <person name="Detter C."/>
            <person name="Han C."/>
            <person name="Sozhamannan S."/>
            <person name="Rosenzweig C.N."/>
            <person name="Skowronski E.W."/>
        </authorList>
    </citation>
    <scope>NUCLEOTIDE SEQUENCE [LARGE SCALE GENOMIC DNA]</scope>
    <source>
        <strain evidence="16 17">AIT1</strain>
    </source>
</reference>
<dbReference type="NCBIfam" id="TIGR04381">
    <property type="entry name" value="HTH_TypR"/>
    <property type="match status" value="1"/>
</dbReference>
<name>A0A432XA09_9GAMM</name>
<feature type="domain" description="PAS" evidence="14">
    <location>
        <begin position="78"/>
        <end position="123"/>
    </location>
</feature>
<keyword evidence="5" id="KW-0058">Aromatic hydrocarbons catabolism</keyword>
<dbReference type="CDD" id="cd00009">
    <property type="entry name" value="AAA"/>
    <property type="match status" value="1"/>
</dbReference>
<dbReference type="PANTHER" id="PTHR32071">
    <property type="entry name" value="TRANSCRIPTIONAL REGULATORY PROTEIN"/>
    <property type="match status" value="1"/>
</dbReference>
<dbReference type="SUPFAM" id="SSF55021">
    <property type="entry name" value="ACT-like"/>
    <property type="match status" value="1"/>
</dbReference>
<dbReference type="Proteomes" id="UP000286976">
    <property type="component" value="Unassembled WGS sequence"/>
</dbReference>
<comment type="subcellular location">
    <subcellularLocation>
        <location evidence="1">Cytoplasm</location>
    </subcellularLocation>
</comment>
<dbReference type="GO" id="GO:0005737">
    <property type="term" value="C:cytoplasm"/>
    <property type="evidence" value="ECO:0007669"/>
    <property type="project" value="UniProtKB-SubCell"/>
</dbReference>
<dbReference type="GO" id="GO:0006355">
    <property type="term" value="P:regulation of DNA-templated transcription"/>
    <property type="evidence" value="ECO:0007669"/>
    <property type="project" value="InterPro"/>
</dbReference>
<dbReference type="Pfam" id="PF18024">
    <property type="entry name" value="HTH_50"/>
    <property type="match status" value="1"/>
</dbReference>
<evidence type="ECO:0000256" key="12">
    <source>
        <dbReference type="SAM" id="MobiDB-lite"/>
    </source>
</evidence>
<keyword evidence="4" id="KW-0547">Nucleotide-binding</keyword>
<evidence type="ECO:0000313" key="16">
    <source>
        <dbReference type="EMBL" id="RUO44199.1"/>
    </source>
</evidence>
<dbReference type="GO" id="GO:0005524">
    <property type="term" value="F:ATP binding"/>
    <property type="evidence" value="ECO:0007669"/>
    <property type="project" value="UniProtKB-KW"/>
</dbReference>
<evidence type="ECO:0000259" key="15">
    <source>
        <dbReference type="PROSITE" id="PS51671"/>
    </source>
</evidence>
<dbReference type="InterPro" id="IPR058031">
    <property type="entry name" value="AAA_lid_NorR"/>
</dbReference>
<dbReference type="SUPFAM" id="SSF46689">
    <property type="entry name" value="Homeodomain-like"/>
    <property type="match status" value="1"/>
</dbReference>
<dbReference type="AlphaFoldDB" id="A0A432XA09"/>
<dbReference type="Pfam" id="PF25601">
    <property type="entry name" value="AAA_lid_14"/>
    <property type="match status" value="1"/>
</dbReference>
<proteinExistence type="predicted"/>
<dbReference type="CDD" id="cd04877">
    <property type="entry name" value="ACT_TyrR"/>
    <property type="match status" value="1"/>
</dbReference>
<dbReference type="SMART" id="SM00382">
    <property type="entry name" value="AAA"/>
    <property type="match status" value="1"/>
</dbReference>
<dbReference type="InterPro" id="IPR035965">
    <property type="entry name" value="PAS-like_dom_sf"/>
</dbReference>
<keyword evidence="9" id="KW-0010">Activator</keyword>
<dbReference type="Gene3D" id="3.30.70.260">
    <property type="match status" value="1"/>
</dbReference>
<keyword evidence="2" id="KW-0963">Cytoplasm</keyword>
<dbReference type="GO" id="GO:0003677">
    <property type="term" value="F:DNA binding"/>
    <property type="evidence" value="ECO:0007669"/>
    <property type="project" value="UniProtKB-KW"/>
</dbReference>
<dbReference type="RefSeq" id="WP_126756595.1">
    <property type="nucleotide sequence ID" value="NZ_PIPQ01000001.1"/>
</dbReference>
<dbReference type="InterPro" id="IPR000014">
    <property type="entry name" value="PAS"/>
</dbReference>
<evidence type="ECO:0000256" key="9">
    <source>
        <dbReference type="ARBA" id="ARBA00023159"/>
    </source>
</evidence>
<comment type="caution">
    <text evidence="16">The sequence shown here is derived from an EMBL/GenBank/DDBJ whole genome shotgun (WGS) entry which is preliminary data.</text>
</comment>
<evidence type="ECO:0000256" key="2">
    <source>
        <dbReference type="ARBA" id="ARBA00022490"/>
    </source>
</evidence>
<feature type="domain" description="Sigma-54 factor interaction" evidence="13">
    <location>
        <begin position="202"/>
        <end position="431"/>
    </location>
</feature>
<dbReference type="OrthoDB" id="9804019at2"/>
<dbReference type="InterPro" id="IPR045865">
    <property type="entry name" value="ACT-like_dom_sf"/>
</dbReference>
<dbReference type="SUPFAM" id="SSF52540">
    <property type="entry name" value="P-loop containing nucleoside triphosphate hydrolases"/>
    <property type="match status" value="1"/>
</dbReference>
<dbReference type="PROSITE" id="PS00675">
    <property type="entry name" value="SIGMA54_INTERACT_1"/>
    <property type="match status" value="1"/>
</dbReference>
<dbReference type="PROSITE" id="PS00688">
    <property type="entry name" value="SIGMA54_INTERACT_3"/>
    <property type="match status" value="1"/>
</dbReference>
<evidence type="ECO:0000256" key="8">
    <source>
        <dbReference type="ARBA" id="ARBA00023125"/>
    </source>
</evidence>
<dbReference type="InterPro" id="IPR003593">
    <property type="entry name" value="AAA+_ATPase"/>
</dbReference>
<dbReference type="Gene3D" id="1.10.8.60">
    <property type="match status" value="1"/>
</dbReference>
<dbReference type="InterPro" id="IPR009057">
    <property type="entry name" value="Homeodomain-like_sf"/>
</dbReference>
<evidence type="ECO:0000256" key="6">
    <source>
        <dbReference type="ARBA" id="ARBA00022840"/>
    </source>
</evidence>
<dbReference type="InterPro" id="IPR030828">
    <property type="entry name" value="HTH_TyrR"/>
</dbReference>
<sequence length="528" mass="59432">MRLEITCRDRLGICQDVLTILREYEIDLRGIEVDPAGKIFLSFPSMAFEELQMLMPKIRLIPNVDDVKTVSYLPFEREHFEFKVLLNSLPNPVLSVDHKGRIDIANHSVTALLKTTDEALRGQFLADYATGFPRRWLAEQPEEPTAEKLELGGRWYLAQILPIWLNDQSGEPAFAGAVIHCQAKPIPSSRITHEETNAFNKVLTQHAGLKRVLRDAARMAQLHAPLLLEGETGVGKELVARACHESSSRAGEPFLAVNCGALPDNVAESELFGYGPGIFSHHPNGKKGIFEQAHGGTVLLDSVADMSPELQAKLLRFLEDGRFRRIGEEQMVAVDVRLICLARGELLEKVEQGQFREDLYYRLNVLSLYIPPLRERKGDIELLTDHFVYQFCTALERPIASVSEACLKHLSNYSWPGNVRQLENTIYRAVSMLEGDKLESEHILLPDMTPSFEPLAIELGEETLDEAVKRFESSLLKRLYPSYPSTRQLASKLGLSHTAIANKLREYGIGKQRRKRTSKQKSTPAPSE</sequence>
<dbReference type="InterPro" id="IPR025662">
    <property type="entry name" value="Sigma_54_int_dom_ATP-bd_1"/>
</dbReference>
<evidence type="ECO:0000256" key="10">
    <source>
        <dbReference type="ARBA" id="ARBA00023163"/>
    </source>
</evidence>
<keyword evidence="7" id="KW-0805">Transcription regulation</keyword>
<feature type="region of interest" description="Disordered" evidence="12">
    <location>
        <begin position="506"/>
        <end position="528"/>
    </location>
</feature>
<dbReference type="Pfam" id="PF00158">
    <property type="entry name" value="Sigma54_activat"/>
    <property type="match status" value="1"/>
</dbReference>
<evidence type="ECO:0000313" key="17">
    <source>
        <dbReference type="Proteomes" id="UP000286976"/>
    </source>
</evidence>
<accession>A0A432XA09</accession>